<dbReference type="SUPFAM" id="SSF56672">
    <property type="entry name" value="DNA/RNA polymerases"/>
    <property type="match status" value="1"/>
</dbReference>
<reference evidence="1 2" key="1">
    <citation type="submission" date="2021-06" db="EMBL/GenBank/DDBJ databases">
        <title>Caerostris extrusa draft genome.</title>
        <authorList>
            <person name="Kono N."/>
            <person name="Arakawa K."/>
        </authorList>
    </citation>
    <scope>NUCLEOTIDE SEQUENCE [LARGE SCALE GENOMIC DNA]</scope>
</reference>
<organism evidence="1 2">
    <name type="scientific">Caerostris extrusa</name>
    <name type="common">Bark spider</name>
    <name type="synonym">Caerostris bankana</name>
    <dbReference type="NCBI Taxonomy" id="172846"/>
    <lineage>
        <taxon>Eukaryota</taxon>
        <taxon>Metazoa</taxon>
        <taxon>Ecdysozoa</taxon>
        <taxon>Arthropoda</taxon>
        <taxon>Chelicerata</taxon>
        <taxon>Arachnida</taxon>
        <taxon>Araneae</taxon>
        <taxon>Araneomorphae</taxon>
        <taxon>Entelegynae</taxon>
        <taxon>Araneoidea</taxon>
        <taxon>Araneidae</taxon>
        <taxon>Caerostris</taxon>
    </lineage>
</organism>
<accession>A0AAV4XW15</accession>
<name>A0AAV4XW15_CAEEX</name>
<dbReference type="Proteomes" id="UP001054945">
    <property type="component" value="Unassembled WGS sequence"/>
</dbReference>
<protein>
    <submittedName>
        <fullName evidence="1">Uncharacterized protein</fullName>
    </submittedName>
</protein>
<dbReference type="AlphaFoldDB" id="A0AAV4XW15"/>
<evidence type="ECO:0000313" key="1">
    <source>
        <dbReference type="EMBL" id="GIY98773.1"/>
    </source>
</evidence>
<sequence>MIVEKYHRILAFRQRSWLAHFNNEKRKEAKDDFTRAFCKKMNNSFFGRLMLNQRKKKFSVRASPTEKDCQNNLSSPLLEYFEPINETLTNLKCENLN</sequence>
<evidence type="ECO:0000313" key="2">
    <source>
        <dbReference type="Proteomes" id="UP001054945"/>
    </source>
</evidence>
<dbReference type="EMBL" id="BPLR01000965">
    <property type="protein sequence ID" value="GIY98773.1"/>
    <property type="molecule type" value="Genomic_DNA"/>
</dbReference>
<comment type="caution">
    <text evidence="1">The sequence shown here is derived from an EMBL/GenBank/DDBJ whole genome shotgun (WGS) entry which is preliminary data.</text>
</comment>
<proteinExistence type="predicted"/>
<keyword evidence="2" id="KW-1185">Reference proteome</keyword>
<dbReference type="InterPro" id="IPR043502">
    <property type="entry name" value="DNA/RNA_pol_sf"/>
</dbReference>
<gene>
    <name evidence="1" type="primary">AVEN_41119_1</name>
    <name evidence="1" type="ORF">CEXT_390971</name>
</gene>
<dbReference type="GO" id="GO:0071897">
    <property type="term" value="P:DNA biosynthetic process"/>
    <property type="evidence" value="ECO:0007669"/>
    <property type="project" value="UniProtKB-ARBA"/>
</dbReference>